<evidence type="ECO:0000259" key="3">
    <source>
        <dbReference type="Pfam" id="PF05683"/>
    </source>
</evidence>
<dbReference type="AlphaFoldDB" id="A0A9X4RR68"/>
<dbReference type="SUPFAM" id="SSF117457">
    <property type="entry name" value="FumA C-terminal domain-like"/>
    <property type="match status" value="1"/>
</dbReference>
<keyword evidence="2" id="KW-0456">Lyase</keyword>
<reference evidence="4" key="1">
    <citation type="journal article" date="2022" name="bioRxiv">
        <title>Thiovibrio frasassiensisgen. nov., sp. nov., an autotrophic, elemental sulfur disproportionating bacterium isolated from sulfidic karst sediment, and proposal of Thiovibrionaceae fam. nov.</title>
        <authorList>
            <person name="Aronson H."/>
            <person name="Thomas C."/>
            <person name="Bhattacharyya M."/>
            <person name="Eckstein S."/>
            <person name="Jensen S."/>
            <person name="Barco R."/>
            <person name="Macalady J."/>
            <person name="Amend J."/>
        </authorList>
    </citation>
    <scope>NUCLEOTIDE SEQUENCE</scope>
    <source>
        <strain evidence="4">RS19-109</strain>
    </source>
</reference>
<protein>
    <submittedName>
        <fullName evidence="4">FumA C-terminus/TtdB family hydratase beta subunit</fullName>
    </submittedName>
</protein>
<accession>A0A9X4RR68</accession>
<reference evidence="4" key="2">
    <citation type="submission" date="2022-10" db="EMBL/GenBank/DDBJ databases">
        <authorList>
            <person name="Aronson H.S."/>
        </authorList>
    </citation>
    <scope>NUCLEOTIDE SEQUENCE</scope>
    <source>
        <strain evidence="4">RS19-109</strain>
    </source>
</reference>
<dbReference type="NCBIfam" id="TIGR00723">
    <property type="entry name" value="ttdB_fumA_fumB"/>
    <property type="match status" value="1"/>
</dbReference>
<comment type="caution">
    <text evidence="4">The sequence shown here is derived from an EMBL/GenBank/DDBJ whole genome shotgun (WGS) entry which is preliminary data.</text>
</comment>
<evidence type="ECO:0000313" key="5">
    <source>
        <dbReference type="Proteomes" id="UP001154240"/>
    </source>
</evidence>
<dbReference type="GO" id="GO:0016836">
    <property type="term" value="F:hydro-lyase activity"/>
    <property type="evidence" value="ECO:0007669"/>
    <property type="project" value="InterPro"/>
</dbReference>
<keyword evidence="5" id="KW-1185">Reference proteome</keyword>
<evidence type="ECO:0000313" key="4">
    <source>
        <dbReference type="EMBL" id="MDG4477037.1"/>
    </source>
</evidence>
<dbReference type="Pfam" id="PF05683">
    <property type="entry name" value="Fumerase_C"/>
    <property type="match status" value="1"/>
</dbReference>
<dbReference type="InterPro" id="IPR004647">
    <property type="entry name" value="Fe-S_hydro-lyase_TtdB-typ_cat"/>
</dbReference>
<dbReference type="PANTHER" id="PTHR43351:SF2">
    <property type="entry name" value="L(+)-TARTRATE DEHYDRATASE SUBUNIT BETA-RELATED"/>
    <property type="match status" value="1"/>
</dbReference>
<proteinExistence type="inferred from homology"/>
<dbReference type="Proteomes" id="UP001154240">
    <property type="component" value="Unassembled WGS sequence"/>
</dbReference>
<dbReference type="EMBL" id="JAPHEH010000001">
    <property type="protein sequence ID" value="MDG4477037.1"/>
    <property type="molecule type" value="Genomic_DNA"/>
</dbReference>
<sequence>MSLLASEPAFFDNQLEVSLPFTPEALASLKAGQLVSLSGTLYTGRDQTHRRLCALLDEGKELPVDLAGQLLYYVGPSPARPGRVIGAAGPTTSYRMDSYTPRLLALGLAATMGKGARSAEVRQAMLAHGAVYLAAIGGAGAFLSKCIKKAELVAFADAGPEALFRFEVEKFPAVVINDLEGRDYYALVAAGNKKGEG</sequence>
<dbReference type="PANTHER" id="PTHR43351">
    <property type="entry name" value="L(+)-TARTRATE DEHYDRATASE SUBUNIT BETA"/>
    <property type="match status" value="1"/>
</dbReference>
<feature type="domain" description="Fe-S hydro-lyase tartrate dehydratase beta-type catalytic" evidence="3">
    <location>
        <begin position="17"/>
        <end position="186"/>
    </location>
</feature>
<organism evidence="4 5">
    <name type="scientific">Thiovibrio frasassiensis</name>
    <dbReference type="NCBI Taxonomy" id="2984131"/>
    <lineage>
        <taxon>Bacteria</taxon>
        <taxon>Pseudomonadati</taxon>
        <taxon>Thermodesulfobacteriota</taxon>
        <taxon>Desulfobulbia</taxon>
        <taxon>Desulfobulbales</taxon>
        <taxon>Thiovibrionaceae</taxon>
        <taxon>Thiovibrio</taxon>
    </lineage>
</organism>
<dbReference type="Gene3D" id="3.20.130.10">
    <property type="entry name" value="Fe-S hydro-lyase, tartrate dehydratase beta-type, catalytic domain"/>
    <property type="match status" value="1"/>
</dbReference>
<gene>
    <name evidence="4" type="ORF">OLX77_12825</name>
</gene>
<evidence type="ECO:0000256" key="1">
    <source>
        <dbReference type="ARBA" id="ARBA00008876"/>
    </source>
</evidence>
<dbReference type="RefSeq" id="WP_307634002.1">
    <property type="nucleotide sequence ID" value="NZ_JAPHEH010000001.1"/>
</dbReference>
<comment type="similarity">
    <text evidence="1">Belongs to the class-I fumarase family.</text>
</comment>
<evidence type="ECO:0000256" key="2">
    <source>
        <dbReference type="ARBA" id="ARBA00023239"/>
    </source>
</evidence>
<name>A0A9X4RR68_9BACT</name>
<dbReference type="InterPro" id="IPR036660">
    <property type="entry name" value="Fe-S_hydroAse_TtdB_cat_sf"/>
</dbReference>